<accession>A0ABR4JM80</accession>
<keyword evidence="4" id="KW-1185">Reference proteome</keyword>
<dbReference type="Pfam" id="PF00004">
    <property type="entry name" value="AAA"/>
    <property type="match status" value="1"/>
</dbReference>
<protein>
    <submittedName>
        <fullName evidence="3">P-loop containing nucleoside triphosphate hydrolase protein</fullName>
    </submittedName>
</protein>
<keyword evidence="3" id="KW-0378">Hydrolase</keyword>
<dbReference type="InterPro" id="IPR054289">
    <property type="entry name" value="DUF7025"/>
</dbReference>
<feature type="compositionally biased region" description="Polar residues" evidence="1">
    <location>
        <begin position="22"/>
        <end position="38"/>
    </location>
</feature>
<dbReference type="SMART" id="SM00382">
    <property type="entry name" value="AAA"/>
    <property type="match status" value="1"/>
</dbReference>
<sequence length="712" mass="82028">MAHPAKRKSSFQAADRQRKACRTSSPSPNVTSDNFSDGSSEDIGGFPDDFRESPDGFETIIIHRIKCSQQKHHVDHPEQADFHDIPRLFIGDSRASELRGEKRLSKSQQDGTRELVWMKIYSCDAYHGLIESQFETLRAPRHPKSAVISRYFHVLNVEGPDAKPEFEEIKILAEDLQEEIRLRTEIQPSRISTANRSDHNDLVVDRLYTYLRREIDPPEPESHRLNVLLRTIELVFRQEYSEADRLFSREYVSQKHLPKLFRPNDIVVRNSDGQPRAYVIERWPEWDGDSLLLPCTTWSFDGRFYKESKGLYVNWDFEHKEVPITGLSVYPLRFDAQTEARLLARGSAFWQCRNQRFVSYTPARPALQTQTPKPRYMIDSKTYQHVHSTSDLTSRDYLPEETHVAEDPPGDDFQLLLPATIPGFGFHDKKWINLLVEQIQEIEWNAEAFKHLVLKSTKKELIEALVAKHTAASDSNDVIEGKGNGLILLLHGGPGTGKTLTAESVAELTRKPLYRVTCGDIGTNAEDVERYLESVLYLGTIWQCVVLLDEADVFLEERTQQDLQRNALVSVFLRVLEYYSGILVLTSNRIGTFDEAFKSRVQLILHYPTLDESSRRRIWSNFISRLQNTVPDTKADQIMENLDELAGFKLNGREIRNSIRTALLLAEFRGERLQYKHLVDVIDVSNEFEQYLQGVHGHTASEWAMSQKVRRD</sequence>
<dbReference type="Gene3D" id="3.40.50.300">
    <property type="entry name" value="P-loop containing nucleotide triphosphate hydrolases"/>
    <property type="match status" value="1"/>
</dbReference>
<dbReference type="PANTHER" id="PTHR46411">
    <property type="entry name" value="FAMILY ATPASE, PUTATIVE-RELATED"/>
    <property type="match status" value="1"/>
</dbReference>
<dbReference type="Pfam" id="PF23232">
    <property type="entry name" value="AAA_lid_13"/>
    <property type="match status" value="1"/>
</dbReference>
<evidence type="ECO:0000313" key="4">
    <source>
        <dbReference type="Proteomes" id="UP001610446"/>
    </source>
</evidence>
<dbReference type="InterPro" id="IPR056599">
    <property type="entry name" value="AAA_lid_fung"/>
</dbReference>
<dbReference type="SUPFAM" id="SSF52540">
    <property type="entry name" value="P-loop containing nucleoside triphosphate hydrolases"/>
    <property type="match status" value="1"/>
</dbReference>
<dbReference type="InterPro" id="IPR003593">
    <property type="entry name" value="AAA+_ATPase"/>
</dbReference>
<name>A0ABR4JM80_9EURO</name>
<dbReference type="EMBL" id="JBFXLU010000113">
    <property type="protein sequence ID" value="KAL2841148.1"/>
    <property type="molecule type" value="Genomic_DNA"/>
</dbReference>
<gene>
    <name evidence="3" type="ORF">BJY01DRAFT_217882</name>
</gene>
<dbReference type="Proteomes" id="UP001610446">
    <property type="component" value="Unassembled WGS sequence"/>
</dbReference>
<comment type="caution">
    <text evidence="3">The sequence shown here is derived from an EMBL/GenBank/DDBJ whole genome shotgun (WGS) entry which is preliminary data.</text>
</comment>
<dbReference type="InterPro" id="IPR003959">
    <property type="entry name" value="ATPase_AAA_core"/>
</dbReference>
<feature type="region of interest" description="Disordered" evidence="1">
    <location>
        <begin position="1"/>
        <end position="49"/>
    </location>
</feature>
<evidence type="ECO:0000313" key="3">
    <source>
        <dbReference type="EMBL" id="KAL2841148.1"/>
    </source>
</evidence>
<evidence type="ECO:0000256" key="1">
    <source>
        <dbReference type="SAM" id="MobiDB-lite"/>
    </source>
</evidence>
<evidence type="ECO:0000259" key="2">
    <source>
        <dbReference type="SMART" id="SM00382"/>
    </source>
</evidence>
<dbReference type="PANTHER" id="PTHR46411:SF2">
    <property type="entry name" value="AAA+ ATPASE DOMAIN-CONTAINING PROTEIN"/>
    <property type="match status" value="1"/>
</dbReference>
<dbReference type="InterPro" id="IPR027417">
    <property type="entry name" value="P-loop_NTPase"/>
</dbReference>
<dbReference type="Pfam" id="PF22942">
    <property type="entry name" value="DUF7025"/>
    <property type="match status" value="1"/>
</dbReference>
<proteinExistence type="predicted"/>
<organism evidence="3 4">
    <name type="scientific">Aspergillus pseudoustus</name>
    <dbReference type="NCBI Taxonomy" id="1810923"/>
    <lineage>
        <taxon>Eukaryota</taxon>
        <taxon>Fungi</taxon>
        <taxon>Dikarya</taxon>
        <taxon>Ascomycota</taxon>
        <taxon>Pezizomycotina</taxon>
        <taxon>Eurotiomycetes</taxon>
        <taxon>Eurotiomycetidae</taxon>
        <taxon>Eurotiales</taxon>
        <taxon>Aspergillaceae</taxon>
        <taxon>Aspergillus</taxon>
        <taxon>Aspergillus subgen. Nidulantes</taxon>
    </lineage>
</organism>
<dbReference type="GO" id="GO:0016787">
    <property type="term" value="F:hydrolase activity"/>
    <property type="evidence" value="ECO:0007669"/>
    <property type="project" value="UniProtKB-KW"/>
</dbReference>
<reference evidence="3 4" key="1">
    <citation type="submission" date="2024-07" db="EMBL/GenBank/DDBJ databases">
        <title>Section-level genome sequencing and comparative genomics of Aspergillus sections Usti and Cavernicolus.</title>
        <authorList>
            <consortium name="Lawrence Berkeley National Laboratory"/>
            <person name="Nybo J.L."/>
            <person name="Vesth T.C."/>
            <person name="Theobald S."/>
            <person name="Frisvad J.C."/>
            <person name="Larsen T.O."/>
            <person name="Kjaerboelling I."/>
            <person name="Rothschild-Mancinelli K."/>
            <person name="Lyhne E.K."/>
            <person name="Kogle M.E."/>
            <person name="Barry K."/>
            <person name="Clum A."/>
            <person name="Na H."/>
            <person name="Ledsgaard L."/>
            <person name="Lin J."/>
            <person name="Lipzen A."/>
            <person name="Kuo A."/>
            <person name="Riley R."/>
            <person name="Mondo S."/>
            <person name="Labutti K."/>
            <person name="Haridas S."/>
            <person name="Pangalinan J."/>
            <person name="Salamov A.A."/>
            <person name="Simmons B.A."/>
            <person name="Magnuson J.K."/>
            <person name="Chen J."/>
            <person name="Drula E."/>
            <person name="Henrissat B."/>
            <person name="Wiebenga A."/>
            <person name="Lubbers R.J."/>
            <person name="Gomes A.C."/>
            <person name="Makela M.R."/>
            <person name="Stajich J."/>
            <person name="Grigoriev I.V."/>
            <person name="Mortensen U.H."/>
            <person name="De Vries R.P."/>
            <person name="Baker S.E."/>
            <person name="Andersen M.R."/>
        </authorList>
    </citation>
    <scope>NUCLEOTIDE SEQUENCE [LARGE SCALE GENOMIC DNA]</scope>
    <source>
        <strain evidence="3 4">CBS 123904</strain>
    </source>
</reference>
<feature type="domain" description="AAA+ ATPase" evidence="2">
    <location>
        <begin position="484"/>
        <end position="611"/>
    </location>
</feature>